<keyword evidence="2" id="KW-1185">Reference proteome</keyword>
<comment type="caution">
    <text evidence="1">The sequence shown here is derived from an EMBL/GenBank/DDBJ whole genome shotgun (WGS) entry which is preliminary data.</text>
</comment>
<sequence length="119" mass="13114">MVQVRLVSNHHDDNIGVCVVSQLTQPPLDIVEGLPFGYIIYEKGPNRTSIVCTGYRSVPLLSGCVPNLSLYGLSIYLVLVANSTPMVDLDSRQNSFLVNLDRILDFPTPESPINTILNK</sequence>
<reference evidence="1 2" key="1">
    <citation type="journal article" date="2016" name="Sci. Rep.">
        <title>The genome sequence of the outbreeding globe artichoke constructed de novo incorporating a phase-aware low-pass sequencing strategy of F1 progeny.</title>
        <authorList>
            <person name="Scaglione D."/>
            <person name="Reyes-Chin-Wo S."/>
            <person name="Acquadro A."/>
            <person name="Froenicke L."/>
            <person name="Portis E."/>
            <person name="Beitel C."/>
            <person name="Tirone M."/>
            <person name="Mauro R."/>
            <person name="Lo Monaco A."/>
            <person name="Mauromicale G."/>
            <person name="Faccioli P."/>
            <person name="Cattivelli L."/>
            <person name="Rieseberg L."/>
            <person name="Michelmore R."/>
            <person name="Lanteri S."/>
        </authorList>
    </citation>
    <scope>NUCLEOTIDE SEQUENCE [LARGE SCALE GENOMIC DNA]</scope>
    <source>
        <strain evidence="1">2C</strain>
    </source>
</reference>
<name>A0A103XPT5_CYNCS</name>
<protein>
    <submittedName>
        <fullName evidence="1">Uncharacterized protein</fullName>
    </submittedName>
</protein>
<dbReference type="Gramene" id="KVH94638">
    <property type="protein sequence ID" value="KVH94638"/>
    <property type="gene ID" value="Ccrd_003276"/>
</dbReference>
<gene>
    <name evidence="1" type="ORF">Ccrd_003276</name>
</gene>
<accession>A0A103XPT5</accession>
<organism evidence="1 2">
    <name type="scientific">Cynara cardunculus var. scolymus</name>
    <name type="common">Globe artichoke</name>
    <name type="synonym">Cynara scolymus</name>
    <dbReference type="NCBI Taxonomy" id="59895"/>
    <lineage>
        <taxon>Eukaryota</taxon>
        <taxon>Viridiplantae</taxon>
        <taxon>Streptophyta</taxon>
        <taxon>Embryophyta</taxon>
        <taxon>Tracheophyta</taxon>
        <taxon>Spermatophyta</taxon>
        <taxon>Magnoliopsida</taxon>
        <taxon>eudicotyledons</taxon>
        <taxon>Gunneridae</taxon>
        <taxon>Pentapetalae</taxon>
        <taxon>asterids</taxon>
        <taxon>campanulids</taxon>
        <taxon>Asterales</taxon>
        <taxon>Asteraceae</taxon>
        <taxon>Carduoideae</taxon>
        <taxon>Cardueae</taxon>
        <taxon>Carduinae</taxon>
        <taxon>Cynara</taxon>
    </lineage>
</organism>
<evidence type="ECO:0000313" key="2">
    <source>
        <dbReference type="Proteomes" id="UP000243975"/>
    </source>
</evidence>
<proteinExistence type="predicted"/>
<dbReference type="Proteomes" id="UP000243975">
    <property type="component" value="Unassembled WGS sequence"/>
</dbReference>
<dbReference type="AlphaFoldDB" id="A0A103XPT5"/>
<evidence type="ECO:0000313" key="1">
    <source>
        <dbReference type="EMBL" id="KVH94638.1"/>
    </source>
</evidence>
<dbReference type="EMBL" id="LEKV01004538">
    <property type="protein sequence ID" value="KVH94638.1"/>
    <property type="molecule type" value="Genomic_DNA"/>
</dbReference>